<feature type="compositionally biased region" description="Polar residues" evidence="7">
    <location>
        <begin position="106"/>
        <end position="116"/>
    </location>
</feature>
<evidence type="ECO:0000313" key="9">
    <source>
        <dbReference type="EMBL" id="EED22170.1"/>
    </source>
</evidence>
<dbReference type="RefSeq" id="XP_002479133.1">
    <property type="nucleotide sequence ID" value="XM_002479088.1"/>
</dbReference>
<dbReference type="PANTHER" id="PTHR46910:SF3">
    <property type="entry name" value="HALOTOLERANCE PROTEIN 9-RELATED"/>
    <property type="match status" value="1"/>
</dbReference>
<evidence type="ECO:0000256" key="4">
    <source>
        <dbReference type="ARBA" id="ARBA00023125"/>
    </source>
</evidence>
<dbReference type="AlphaFoldDB" id="B8M2R5"/>
<evidence type="ECO:0000259" key="8">
    <source>
        <dbReference type="PROSITE" id="PS50048"/>
    </source>
</evidence>
<accession>B8M2R5</accession>
<reference evidence="10" key="1">
    <citation type="journal article" date="2015" name="Genome Announc.">
        <title>Genome sequence of the AIDS-associated pathogen Penicillium marneffei (ATCC18224) and its near taxonomic relative Talaromyces stipitatus (ATCC10500).</title>
        <authorList>
            <person name="Nierman W.C."/>
            <person name="Fedorova-Abrams N.D."/>
            <person name="Andrianopoulos A."/>
        </authorList>
    </citation>
    <scope>NUCLEOTIDE SEQUENCE [LARGE SCALE GENOMIC DNA]</scope>
    <source>
        <strain evidence="10">ATCC 10500 / CBS 375.48 / QM 6759 / NRRL 1006</strain>
    </source>
</reference>
<dbReference type="Pfam" id="PF00172">
    <property type="entry name" value="Zn_clus"/>
    <property type="match status" value="1"/>
</dbReference>
<dbReference type="STRING" id="441959.B8M2R5"/>
<keyword evidence="5" id="KW-0804">Transcription</keyword>
<evidence type="ECO:0000256" key="6">
    <source>
        <dbReference type="ARBA" id="ARBA00023242"/>
    </source>
</evidence>
<dbReference type="SMART" id="SM00066">
    <property type="entry name" value="GAL4"/>
    <property type="match status" value="1"/>
</dbReference>
<keyword evidence="3" id="KW-0805">Transcription regulation</keyword>
<comment type="subcellular location">
    <subcellularLocation>
        <location evidence="1">Nucleus</location>
    </subcellularLocation>
</comment>
<dbReference type="VEuPathDB" id="FungiDB:TSTA_094160"/>
<dbReference type="PhylomeDB" id="B8M2R5"/>
<evidence type="ECO:0000256" key="7">
    <source>
        <dbReference type="SAM" id="MobiDB-lite"/>
    </source>
</evidence>
<dbReference type="PANTHER" id="PTHR46910">
    <property type="entry name" value="TRANSCRIPTION FACTOR PDR1"/>
    <property type="match status" value="1"/>
</dbReference>
<keyword evidence="2" id="KW-0479">Metal-binding</keyword>
<feature type="compositionally biased region" description="Polar residues" evidence="7">
    <location>
        <begin position="11"/>
        <end position="20"/>
    </location>
</feature>
<dbReference type="GeneID" id="8103744"/>
<evidence type="ECO:0000256" key="5">
    <source>
        <dbReference type="ARBA" id="ARBA00023163"/>
    </source>
</evidence>
<sequence length="229" mass="25774">MSLPHNRKRPNNSTDEQSSRACDQCRSRKVRCDRQQPECSNCRKAGVTCDFSDMLRRVNYAKRLHDEFSSVSARVDKLEASVAKLPEQIAQILSSPSSASNAASLTGPSSPRTLLNKSHDMTPHSRNTDSKYEETSEKWQPHFERIQIAQGGERIVGYPAALTLFVSIKRHLMKALTSTTRDPSQDTNINHYLSKLMCSKPFLLAEFQKHYQAFPFNGICNDPAIKSDG</sequence>
<gene>
    <name evidence="9" type="ORF">TSTA_094160</name>
</gene>
<dbReference type="GO" id="GO:0005634">
    <property type="term" value="C:nucleus"/>
    <property type="evidence" value="ECO:0007669"/>
    <property type="project" value="UniProtKB-SubCell"/>
</dbReference>
<name>B8M2R5_TALSN</name>
<proteinExistence type="predicted"/>
<keyword evidence="6" id="KW-0539">Nucleus</keyword>
<evidence type="ECO:0000256" key="2">
    <source>
        <dbReference type="ARBA" id="ARBA00022723"/>
    </source>
</evidence>
<protein>
    <recommendedName>
        <fullName evidence="8">Zn(2)-C6 fungal-type domain-containing protein</fullName>
    </recommendedName>
</protein>
<dbReference type="InParanoid" id="B8M2R5"/>
<organism evidence="9 10">
    <name type="scientific">Talaromyces stipitatus (strain ATCC 10500 / CBS 375.48 / QM 6759 / NRRL 1006)</name>
    <name type="common">Penicillium stipitatum</name>
    <dbReference type="NCBI Taxonomy" id="441959"/>
    <lineage>
        <taxon>Eukaryota</taxon>
        <taxon>Fungi</taxon>
        <taxon>Dikarya</taxon>
        <taxon>Ascomycota</taxon>
        <taxon>Pezizomycotina</taxon>
        <taxon>Eurotiomycetes</taxon>
        <taxon>Eurotiomycetidae</taxon>
        <taxon>Eurotiales</taxon>
        <taxon>Trichocomaceae</taxon>
        <taxon>Talaromyces</taxon>
        <taxon>Talaromyces sect. Talaromyces</taxon>
    </lineage>
</organism>
<dbReference type="Proteomes" id="UP000001745">
    <property type="component" value="Unassembled WGS sequence"/>
</dbReference>
<feature type="region of interest" description="Disordered" evidence="7">
    <location>
        <begin position="1"/>
        <end position="20"/>
    </location>
</feature>
<dbReference type="GO" id="GO:0008270">
    <property type="term" value="F:zinc ion binding"/>
    <property type="evidence" value="ECO:0007669"/>
    <property type="project" value="InterPro"/>
</dbReference>
<dbReference type="PROSITE" id="PS50048">
    <property type="entry name" value="ZN2_CY6_FUNGAL_2"/>
    <property type="match status" value="1"/>
</dbReference>
<feature type="compositionally biased region" description="Basic residues" evidence="7">
    <location>
        <begin position="1"/>
        <end position="10"/>
    </location>
</feature>
<dbReference type="CDD" id="cd00067">
    <property type="entry name" value="GAL4"/>
    <property type="match status" value="1"/>
</dbReference>
<evidence type="ECO:0000313" key="10">
    <source>
        <dbReference type="Proteomes" id="UP000001745"/>
    </source>
</evidence>
<dbReference type="InterPro" id="IPR001138">
    <property type="entry name" value="Zn2Cys6_DnaBD"/>
</dbReference>
<dbReference type="InterPro" id="IPR036864">
    <property type="entry name" value="Zn2-C6_fun-type_DNA-bd_sf"/>
</dbReference>
<feature type="region of interest" description="Disordered" evidence="7">
    <location>
        <begin position="94"/>
        <end position="136"/>
    </location>
</feature>
<evidence type="ECO:0000256" key="3">
    <source>
        <dbReference type="ARBA" id="ARBA00023015"/>
    </source>
</evidence>
<dbReference type="PROSITE" id="PS00463">
    <property type="entry name" value="ZN2_CY6_FUNGAL_1"/>
    <property type="match status" value="1"/>
</dbReference>
<feature type="compositionally biased region" description="Low complexity" evidence="7">
    <location>
        <begin position="94"/>
        <end position="104"/>
    </location>
</feature>
<dbReference type="OrthoDB" id="103819at2759"/>
<dbReference type="EMBL" id="EQ962653">
    <property type="protein sequence ID" value="EED22170.1"/>
    <property type="molecule type" value="Genomic_DNA"/>
</dbReference>
<dbReference type="HOGENOM" id="CLU_1210487_0_0_1"/>
<keyword evidence="4" id="KW-0238">DNA-binding</keyword>
<feature type="compositionally biased region" description="Basic and acidic residues" evidence="7">
    <location>
        <begin position="117"/>
        <end position="136"/>
    </location>
</feature>
<feature type="domain" description="Zn(2)-C6 fungal-type" evidence="8">
    <location>
        <begin position="21"/>
        <end position="51"/>
    </location>
</feature>
<dbReference type="GO" id="GO:0003677">
    <property type="term" value="F:DNA binding"/>
    <property type="evidence" value="ECO:0007669"/>
    <property type="project" value="UniProtKB-KW"/>
</dbReference>
<dbReference type="Gene3D" id="4.10.240.10">
    <property type="entry name" value="Zn(2)-C6 fungal-type DNA-binding domain"/>
    <property type="match status" value="1"/>
</dbReference>
<dbReference type="InterPro" id="IPR050987">
    <property type="entry name" value="AtrR-like"/>
</dbReference>
<keyword evidence="10" id="KW-1185">Reference proteome</keyword>
<dbReference type="GO" id="GO:0000981">
    <property type="term" value="F:DNA-binding transcription factor activity, RNA polymerase II-specific"/>
    <property type="evidence" value="ECO:0007669"/>
    <property type="project" value="InterPro"/>
</dbReference>
<evidence type="ECO:0000256" key="1">
    <source>
        <dbReference type="ARBA" id="ARBA00004123"/>
    </source>
</evidence>
<dbReference type="SUPFAM" id="SSF57701">
    <property type="entry name" value="Zn2/Cys6 DNA-binding domain"/>
    <property type="match status" value="1"/>
</dbReference>